<dbReference type="PANTHER" id="PTHR12411">
    <property type="entry name" value="CYSTEINE PROTEASE FAMILY C1-RELATED"/>
    <property type="match status" value="1"/>
</dbReference>
<dbReference type="Proteomes" id="UP000075882">
    <property type="component" value="Unassembled WGS sequence"/>
</dbReference>
<keyword evidence="4" id="KW-0378">Hydrolase</keyword>
<dbReference type="FunFam" id="3.90.70.10:FF:000031">
    <property type="entry name" value="Cathepsin B"/>
    <property type="match status" value="1"/>
</dbReference>
<dbReference type="InterPro" id="IPR013128">
    <property type="entry name" value="Peptidase_C1A"/>
</dbReference>
<evidence type="ECO:0000256" key="7">
    <source>
        <dbReference type="ARBA" id="ARBA00023157"/>
    </source>
</evidence>
<dbReference type="GO" id="GO:0006508">
    <property type="term" value="P:proteolysis"/>
    <property type="evidence" value="ECO:0007669"/>
    <property type="project" value="UniProtKB-KW"/>
</dbReference>
<evidence type="ECO:0000259" key="8">
    <source>
        <dbReference type="SMART" id="SM00645"/>
    </source>
</evidence>
<evidence type="ECO:0000256" key="4">
    <source>
        <dbReference type="ARBA" id="ARBA00022801"/>
    </source>
</evidence>
<evidence type="ECO:0000256" key="6">
    <source>
        <dbReference type="ARBA" id="ARBA00023145"/>
    </source>
</evidence>
<dbReference type="GO" id="GO:0008234">
    <property type="term" value="F:cysteine-type peptidase activity"/>
    <property type="evidence" value="ECO:0007669"/>
    <property type="project" value="UniProtKB-KW"/>
</dbReference>
<evidence type="ECO:0000313" key="9">
    <source>
        <dbReference type="EnsemblMetazoa" id="ACOM029582-PA.1"/>
    </source>
</evidence>
<sequence length="397" mass="44584">MVVANSCEKLELARSNNVWHLDSASGSSWKWYNAFSASTRNWASWDSRNTFSPFKGSSNCEWKMRLQVLILLTVVLANGLVSSVDRHGQDPFNDDFLRRVLARARTWKPDTNFQSNVHFHAFRSLKGIGESRTGFKVPIRRYEYVYDVDIPESFDARNHWPNCESLRAIRNQGTCGSCWAVAAASVMSDRVCIHSNGTINVALAAEDLMGCCVDCGNGCNGGFLDGTSFQYWVDAGLVSGGAYNSTDGCKPYPFKPCEYPFNDCHVEISPKCTHHCRDGVDRHYSKDKLFGKVAYSVPRDERAIRYEIMTNGPVEAGFDVYEDVLLYKSGVYRHVYGEQIGKHAVRIIGWGRDGGIPYWLIANSYGDDWGDHGYFKFVRGSNHLGIESKIITGLPLI</sequence>
<dbReference type="Pfam" id="PF00112">
    <property type="entry name" value="Peptidase_C1"/>
    <property type="match status" value="1"/>
</dbReference>
<name>A0A8W7PE07_ANOCL</name>
<evidence type="ECO:0000256" key="5">
    <source>
        <dbReference type="ARBA" id="ARBA00022807"/>
    </source>
</evidence>
<dbReference type="AlphaFoldDB" id="A0A8W7PE07"/>
<dbReference type="InterPro" id="IPR000668">
    <property type="entry name" value="Peptidase_C1A_C"/>
</dbReference>
<dbReference type="InterPro" id="IPR000169">
    <property type="entry name" value="Pept_cys_AS"/>
</dbReference>
<proteinExistence type="inferred from homology"/>
<keyword evidence="5" id="KW-0788">Thiol protease</keyword>
<dbReference type="Gene3D" id="3.90.70.10">
    <property type="entry name" value="Cysteine proteinases"/>
    <property type="match status" value="1"/>
</dbReference>
<accession>A0A8W7PE07</accession>
<dbReference type="SUPFAM" id="SSF54001">
    <property type="entry name" value="Cysteine proteinases"/>
    <property type="match status" value="1"/>
</dbReference>
<dbReference type="PROSITE" id="PS00139">
    <property type="entry name" value="THIOL_PROTEASE_CYS"/>
    <property type="match status" value="1"/>
</dbReference>
<keyword evidence="2" id="KW-0645">Protease</keyword>
<protein>
    <recommendedName>
        <fullName evidence="8">Peptidase C1A papain C-terminal domain-containing protein</fullName>
    </recommendedName>
</protein>
<dbReference type="InterPro" id="IPR038765">
    <property type="entry name" value="Papain-like_cys_pep_sf"/>
</dbReference>
<organism evidence="9">
    <name type="scientific">Anopheles coluzzii</name>
    <name type="common">African malaria mosquito</name>
    <dbReference type="NCBI Taxonomy" id="1518534"/>
    <lineage>
        <taxon>Eukaryota</taxon>
        <taxon>Metazoa</taxon>
        <taxon>Ecdysozoa</taxon>
        <taxon>Arthropoda</taxon>
        <taxon>Hexapoda</taxon>
        <taxon>Insecta</taxon>
        <taxon>Pterygota</taxon>
        <taxon>Neoptera</taxon>
        <taxon>Endopterygota</taxon>
        <taxon>Diptera</taxon>
        <taxon>Nematocera</taxon>
        <taxon>Culicoidea</taxon>
        <taxon>Culicidae</taxon>
        <taxon>Anophelinae</taxon>
        <taxon>Anopheles</taxon>
    </lineage>
</organism>
<evidence type="ECO:0000256" key="2">
    <source>
        <dbReference type="ARBA" id="ARBA00022670"/>
    </source>
</evidence>
<evidence type="ECO:0000256" key="3">
    <source>
        <dbReference type="ARBA" id="ARBA00022729"/>
    </source>
</evidence>
<dbReference type="CDD" id="cd02620">
    <property type="entry name" value="Peptidase_C1A_CathepsinB"/>
    <property type="match status" value="1"/>
</dbReference>
<keyword evidence="7" id="KW-1015">Disulfide bond</keyword>
<comment type="similarity">
    <text evidence="1">Belongs to the peptidase C1 family.</text>
</comment>
<dbReference type="SMART" id="SM00645">
    <property type="entry name" value="Pept_C1"/>
    <property type="match status" value="1"/>
</dbReference>
<keyword evidence="3" id="KW-0732">Signal</keyword>
<dbReference type="VEuPathDB" id="VectorBase:ACON2_041058"/>
<dbReference type="EnsemblMetazoa" id="ACOM029582-RA">
    <property type="protein sequence ID" value="ACOM029582-PA.1"/>
    <property type="gene ID" value="ACOM029582"/>
</dbReference>
<dbReference type="PRINTS" id="PR00705">
    <property type="entry name" value="PAPAIN"/>
</dbReference>
<evidence type="ECO:0000256" key="1">
    <source>
        <dbReference type="ARBA" id="ARBA00008455"/>
    </source>
</evidence>
<reference evidence="9" key="1">
    <citation type="submission" date="2022-08" db="UniProtKB">
        <authorList>
            <consortium name="EnsemblMetazoa"/>
        </authorList>
    </citation>
    <scope>IDENTIFICATION</scope>
</reference>
<feature type="domain" description="Peptidase C1A papain C-terminal" evidence="8">
    <location>
        <begin position="150"/>
        <end position="394"/>
    </location>
</feature>
<keyword evidence="6" id="KW-0865">Zymogen</keyword>